<dbReference type="Proteomes" id="UP000275846">
    <property type="component" value="Unassembled WGS sequence"/>
</dbReference>
<evidence type="ECO:0000313" key="3">
    <source>
        <dbReference type="WBParaSite" id="SSLN_0000283101-mRNA-1"/>
    </source>
</evidence>
<organism evidence="3">
    <name type="scientific">Schistocephalus solidus</name>
    <name type="common">Tapeworm</name>
    <dbReference type="NCBI Taxonomy" id="70667"/>
    <lineage>
        <taxon>Eukaryota</taxon>
        <taxon>Metazoa</taxon>
        <taxon>Spiralia</taxon>
        <taxon>Lophotrochozoa</taxon>
        <taxon>Platyhelminthes</taxon>
        <taxon>Cestoda</taxon>
        <taxon>Eucestoda</taxon>
        <taxon>Diphyllobothriidea</taxon>
        <taxon>Diphyllobothriidae</taxon>
        <taxon>Schistocephalus</taxon>
    </lineage>
</organism>
<sequence length="109" mass="12065">MGLLGHIRVHESEIPRCVNSIDTPRTPSAPAILTATAITTTTNNNTPDPPNFSCHLSASNFPLCIGLVDHLRIHRTDTGEQVHGAPTYSHRAHIHFLHHSPHSHIEWAY</sequence>
<accession>A0A183SEU6</accession>
<protein>
    <submittedName>
        <fullName evidence="3">C2H2-type domain-containing protein</fullName>
    </submittedName>
</protein>
<proteinExistence type="predicted"/>
<gene>
    <name evidence="1" type="ORF">SSLN_LOCUS2744</name>
</gene>
<dbReference type="WBParaSite" id="SSLN_0000283101-mRNA-1">
    <property type="protein sequence ID" value="SSLN_0000283101-mRNA-1"/>
    <property type="gene ID" value="SSLN_0000283101"/>
</dbReference>
<keyword evidence="2" id="KW-1185">Reference proteome</keyword>
<evidence type="ECO:0000313" key="2">
    <source>
        <dbReference type="Proteomes" id="UP000275846"/>
    </source>
</evidence>
<reference evidence="1 2" key="2">
    <citation type="submission" date="2018-11" db="EMBL/GenBank/DDBJ databases">
        <authorList>
            <consortium name="Pathogen Informatics"/>
        </authorList>
    </citation>
    <scope>NUCLEOTIDE SEQUENCE [LARGE SCALE GENOMIC DNA]</scope>
    <source>
        <strain evidence="1 2">NST_G2</strain>
    </source>
</reference>
<dbReference type="EMBL" id="UYSU01032323">
    <property type="protein sequence ID" value="VDL89129.1"/>
    <property type="molecule type" value="Genomic_DNA"/>
</dbReference>
<dbReference type="AlphaFoldDB" id="A0A183SEU6"/>
<name>A0A183SEU6_SCHSO</name>
<evidence type="ECO:0000313" key="1">
    <source>
        <dbReference type="EMBL" id="VDL89129.1"/>
    </source>
</evidence>
<reference evidence="3" key="1">
    <citation type="submission" date="2016-06" db="UniProtKB">
        <authorList>
            <consortium name="WormBaseParasite"/>
        </authorList>
    </citation>
    <scope>IDENTIFICATION</scope>
</reference>